<evidence type="ECO:0000256" key="6">
    <source>
        <dbReference type="RuleBase" id="RU000461"/>
    </source>
</evidence>
<dbReference type="InterPro" id="IPR036396">
    <property type="entry name" value="Cyt_P450_sf"/>
</dbReference>
<sequence>MEIELVPIFLALLCLFIISWYLKHKNQAIYHWPLLGTLPLLHWNSNRLPEWINEVFFFNGHGSFLVDGPVFSKLRYLVTCHPENIEYILKTNYSNFPKGPEFKEIFDILGDGIFNADSSSWHTQRKMGYSAISTAEFRNQVAKESRRMVKDQLVPFLSYVAREGIIIDFQDVCMRYAFDSSTRVIFGISEGYLSIDLPRNELSDAVDDSHEVLLHRHTMPKFWWKILRWLSIGKEKKMSTAWKTIDAIITKYIIVRRESLCKGIDASDMLSMYIKSPEELCKNDIFLRDTILNMFTAGRDTIASGLTWLLWLVTKTPHVEAKILEELKLIAKKDGSNIKFPWVFDSDDLKGLVYLHAALNESLRLYPPVPLNSKGVLKEDVLPDGSVVKPGMQIILSFYSEGRMPWIWGEDSLEFKPERWIDHDGKIAHEPLSKFFTFNVGPRTCLGKGLAYTQLKSAVAAILFNFHIEVMEGQEIGLKPYITLHMKNKMLVKIREREMLI</sequence>
<dbReference type="Pfam" id="PF00067">
    <property type="entry name" value="p450"/>
    <property type="match status" value="1"/>
</dbReference>
<accession>A0A7J7NHA6</accession>
<evidence type="ECO:0000256" key="7">
    <source>
        <dbReference type="SAM" id="Phobius"/>
    </source>
</evidence>
<evidence type="ECO:0000313" key="8">
    <source>
        <dbReference type="EMBL" id="KAF6166565.1"/>
    </source>
</evidence>
<dbReference type="InterPro" id="IPR001128">
    <property type="entry name" value="Cyt_P450"/>
</dbReference>
<keyword evidence="5 6" id="KW-0349">Heme</keyword>
<keyword evidence="7" id="KW-1133">Transmembrane helix</keyword>
<dbReference type="GO" id="GO:0020037">
    <property type="term" value="F:heme binding"/>
    <property type="evidence" value="ECO:0007669"/>
    <property type="project" value="InterPro"/>
</dbReference>
<keyword evidence="9" id="KW-1185">Reference proteome</keyword>
<dbReference type="Gene3D" id="1.10.630.10">
    <property type="entry name" value="Cytochrome P450"/>
    <property type="match status" value="1"/>
</dbReference>
<dbReference type="GO" id="GO:0044550">
    <property type="term" value="P:secondary metabolite biosynthetic process"/>
    <property type="evidence" value="ECO:0007669"/>
    <property type="project" value="UniProtKB-ARBA"/>
</dbReference>
<dbReference type="GO" id="GO:0016705">
    <property type="term" value="F:oxidoreductase activity, acting on paired donors, with incorporation or reduction of molecular oxygen"/>
    <property type="evidence" value="ECO:0007669"/>
    <property type="project" value="InterPro"/>
</dbReference>
<evidence type="ECO:0000313" key="9">
    <source>
        <dbReference type="Proteomes" id="UP000541444"/>
    </source>
</evidence>
<protein>
    <recommendedName>
        <fullName evidence="10">Cytochrome P450</fullName>
    </recommendedName>
</protein>
<gene>
    <name evidence="8" type="ORF">GIB67_005427</name>
</gene>
<dbReference type="InterPro" id="IPR017972">
    <property type="entry name" value="Cyt_P450_CS"/>
</dbReference>
<dbReference type="SUPFAM" id="SSF48264">
    <property type="entry name" value="Cytochrome P450"/>
    <property type="match status" value="1"/>
</dbReference>
<dbReference type="AlphaFoldDB" id="A0A7J7NHA6"/>
<keyword evidence="7" id="KW-0472">Membrane</keyword>
<dbReference type="GO" id="GO:0006629">
    <property type="term" value="P:lipid metabolic process"/>
    <property type="evidence" value="ECO:0007669"/>
    <property type="project" value="UniProtKB-ARBA"/>
</dbReference>
<keyword evidence="4 5" id="KW-0408">Iron</keyword>
<comment type="caution">
    <text evidence="8">The sequence shown here is derived from an EMBL/GenBank/DDBJ whole genome shotgun (WGS) entry which is preliminary data.</text>
</comment>
<dbReference type="PRINTS" id="PR00385">
    <property type="entry name" value="P450"/>
</dbReference>
<dbReference type="GO" id="GO:0004497">
    <property type="term" value="F:monooxygenase activity"/>
    <property type="evidence" value="ECO:0007669"/>
    <property type="project" value="UniProtKB-KW"/>
</dbReference>
<proteinExistence type="inferred from homology"/>
<keyword evidence="7" id="KW-0812">Transmembrane</keyword>
<feature type="transmembrane region" description="Helical" evidence="7">
    <location>
        <begin position="6"/>
        <end position="22"/>
    </location>
</feature>
<evidence type="ECO:0008006" key="10">
    <source>
        <dbReference type="Google" id="ProtNLM"/>
    </source>
</evidence>
<organism evidence="8 9">
    <name type="scientific">Kingdonia uniflora</name>
    <dbReference type="NCBI Taxonomy" id="39325"/>
    <lineage>
        <taxon>Eukaryota</taxon>
        <taxon>Viridiplantae</taxon>
        <taxon>Streptophyta</taxon>
        <taxon>Embryophyta</taxon>
        <taxon>Tracheophyta</taxon>
        <taxon>Spermatophyta</taxon>
        <taxon>Magnoliopsida</taxon>
        <taxon>Ranunculales</taxon>
        <taxon>Circaeasteraceae</taxon>
        <taxon>Kingdonia</taxon>
    </lineage>
</organism>
<comment type="similarity">
    <text evidence="1 6">Belongs to the cytochrome P450 family.</text>
</comment>
<evidence type="ECO:0000256" key="2">
    <source>
        <dbReference type="ARBA" id="ARBA00022723"/>
    </source>
</evidence>
<keyword evidence="3 6" id="KW-0560">Oxidoreductase</keyword>
<feature type="binding site" description="axial binding residue" evidence="5">
    <location>
        <position position="445"/>
    </location>
    <ligand>
        <name>heme</name>
        <dbReference type="ChEBI" id="CHEBI:30413"/>
    </ligand>
    <ligandPart>
        <name>Fe</name>
        <dbReference type="ChEBI" id="CHEBI:18248"/>
    </ligandPart>
</feature>
<name>A0A7J7NHA6_9MAGN</name>
<evidence type="ECO:0000256" key="5">
    <source>
        <dbReference type="PIRSR" id="PIRSR602401-1"/>
    </source>
</evidence>
<dbReference type="PANTHER" id="PTHR24296">
    <property type="entry name" value="CYTOCHROME P450"/>
    <property type="match status" value="1"/>
</dbReference>
<dbReference type="EMBL" id="JACGCM010000786">
    <property type="protein sequence ID" value="KAF6166565.1"/>
    <property type="molecule type" value="Genomic_DNA"/>
</dbReference>
<dbReference type="GO" id="GO:0005506">
    <property type="term" value="F:iron ion binding"/>
    <property type="evidence" value="ECO:0007669"/>
    <property type="project" value="InterPro"/>
</dbReference>
<evidence type="ECO:0000256" key="4">
    <source>
        <dbReference type="ARBA" id="ARBA00023004"/>
    </source>
</evidence>
<evidence type="ECO:0000256" key="3">
    <source>
        <dbReference type="ARBA" id="ARBA00023002"/>
    </source>
</evidence>
<dbReference type="Proteomes" id="UP000541444">
    <property type="component" value="Unassembled WGS sequence"/>
</dbReference>
<dbReference type="InterPro" id="IPR002401">
    <property type="entry name" value="Cyt_P450_E_grp-I"/>
</dbReference>
<dbReference type="OrthoDB" id="1470350at2759"/>
<dbReference type="PROSITE" id="PS00086">
    <property type="entry name" value="CYTOCHROME_P450"/>
    <property type="match status" value="1"/>
</dbReference>
<keyword evidence="2 5" id="KW-0479">Metal-binding</keyword>
<comment type="cofactor">
    <cofactor evidence="5">
        <name>heme</name>
        <dbReference type="ChEBI" id="CHEBI:30413"/>
    </cofactor>
</comment>
<reference evidence="8 9" key="1">
    <citation type="journal article" date="2020" name="IScience">
        <title>Genome Sequencing of the Endangered Kingdonia uniflora (Circaeasteraceae, Ranunculales) Reveals Potential Mechanisms of Evolutionary Specialization.</title>
        <authorList>
            <person name="Sun Y."/>
            <person name="Deng T."/>
            <person name="Zhang A."/>
            <person name="Moore M.J."/>
            <person name="Landis J.B."/>
            <person name="Lin N."/>
            <person name="Zhang H."/>
            <person name="Zhang X."/>
            <person name="Huang J."/>
            <person name="Zhang X."/>
            <person name="Sun H."/>
            <person name="Wang H."/>
        </authorList>
    </citation>
    <scope>NUCLEOTIDE SEQUENCE [LARGE SCALE GENOMIC DNA]</scope>
    <source>
        <strain evidence="8">TB1705</strain>
        <tissue evidence="8">Leaf</tissue>
    </source>
</reference>
<keyword evidence="6" id="KW-0503">Monooxygenase</keyword>
<dbReference type="PRINTS" id="PR00463">
    <property type="entry name" value="EP450I"/>
</dbReference>
<dbReference type="CDD" id="cd11064">
    <property type="entry name" value="CYP86A"/>
    <property type="match status" value="1"/>
</dbReference>
<evidence type="ECO:0000256" key="1">
    <source>
        <dbReference type="ARBA" id="ARBA00010617"/>
    </source>
</evidence>